<dbReference type="Proteomes" id="UP000013047">
    <property type="component" value="Unassembled WGS sequence"/>
</dbReference>
<reference evidence="1 2" key="1">
    <citation type="submission" date="2012-09" db="EMBL/GenBank/DDBJ databases">
        <title>Draft Genome Sequences of 6 Strains from Genus Thauera.</title>
        <authorList>
            <person name="Liu B."/>
            <person name="Shapleigh J.P."/>
            <person name="Frostegard A.H."/>
        </authorList>
    </citation>
    <scope>NUCLEOTIDE SEQUENCE [LARGE SCALE GENOMIC DNA]</scope>
    <source>
        <strain evidence="1 2">B4P</strain>
    </source>
</reference>
<evidence type="ECO:0000313" key="1">
    <source>
        <dbReference type="EMBL" id="ENO96890.1"/>
    </source>
</evidence>
<keyword evidence="2" id="KW-1185">Reference proteome</keyword>
<accession>N6YZA6</accession>
<evidence type="ECO:0000313" key="2">
    <source>
        <dbReference type="Proteomes" id="UP000013047"/>
    </source>
</evidence>
<sequence length="85" mass="9231">MTEGPEYDTDPELALAAALQLLSRFPARRSPALAHAIASHFRVIGSDPRLSACLRECAARLVQDWEAYAVLGEADDVSQGSRVLH</sequence>
<organism evidence="1 2">
    <name type="scientific">Thauera phenylacetica B4P</name>
    <dbReference type="NCBI Taxonomy" id="1234382"/>
    <lineage>
        <taxon>Bacteria</taxon>
        <taxon>Pseudomonadati</taxon>
        <taxon>Pseudomonadota</taxon>
        <taxon>Betaproteobacteria</taxon>
        <taxon>Rhodocyclales</taxon>
        <taxon>Zoogloeaceae</taxon>
        <taxon>Thauera</taxon>
    </lineage>
</organism>
<proteinExistence type="predicted"/>
<gene>
    <name evidence="1" type="ORF">C667_11659</name>
</gene>
<protein>
    <submittedName>
        <fullName evidence="1">Uncharacterized protein</fullName>
    </submittedName>
</protein>
<dbReference type="RefSeq" id="WP_004363559.1">
    <property type="nucleotide sequence ID" value="NZ_AMXF01000076.1"/>
</dbReference>
<name>N6YZA6_9RHOO</name>
<comment type="caution">
    <text evidence="1">The sequence shown here is derived from an EMBL/GenBank/DDBJ whole genome shotgun (WGS) entry which is preliminary data.</text>
</comment>
<dbReference type="AlphaFoldDB" id="N6YZA6"/>
<dbReference type="EMBL" id="AMXF01000076">
    <property type="protein sequence ID" value="ENO96890.1"/>
    <property type="molecule type" value="Genomic_DNA"/>
</dbReference>